<dbReference type="SUPFAM" id="SSF46785">
    <property type="entry name" value="Winged helix' DNA-binding domain"/>
    <property type="match status" value="1"/>
</dbReference>
<dbReference type="EMBL" id="JAEKJZ010000003">
    <property type="protein sequence ID" value="MBN9672008.1"/>
    <property type="molecule type" value="Genomic_DNA"/>
</dbReference>
<dbReference type="RefSeq" id="WP_207141847.1">
    <property type="nucleotide sequence ID" value="NZ_JAEKJZ010000003.1"/>
</dbReference>
<feature type="domain" description="HTH gntR-type" evidence="4">
    <location>
        <begin position="3"/>
        <end position="70"/>
    </location>
</feature>
<dbReference type="PANTHER" id="PTHR43537:SF45">
    <property type="entry name" value="GNTR FAMILY REGULATORY PROTEIN"/>
    <property type="match status" value="1"/>
</dbReference>
<dbReference type="InterPro" id="IPR011711">
    <property type="entry name" value="GntR_C"/>
</dbReference>
<protein>
    <submittedName>
        <fullName evidence="5">GntR family transcriptional regulator</fullName>
    </submittedName>
</protein>
<keyword evidence="3" id="KW-0804">Transcription</keyword>
<dbReference type="AlphaFoldDB" id="A0A939EGX7"/>
<reference evidence="5" key="1">
    <citation type="submission" date="2020-12" db="EMBL/GenBank/DDBJ databases">
        <title>Oil enriched cultivation method for isolating marine PHA-producing bacteria.</title>
        <authorList>
            <person name="Zheng W."/>
            <person name="Yu S."/>
            <person name="Huang Y."/>
        </authorList>
    </citation>
    <scope>NUCLEOTIDE SEQUENCE</scope>
    <source>
        <strain evidence="5">SY-2-12</strain>
    </source>
</reference>
<evidence type="ECO:0000256" key="3">
    <source>
        <dbReference type="ARBA" id="ARBA00023163"/>
    </source>
</evidence>
<dbReference type="InterPro" id="IPR036388">
    <property type="entry name" value="WH-like_DNA-bd_sf"/>
</dbReference>
<dbReference type="PROSITE" id="PS50949">
    <property type="entry name" value="HTH_GNTR"/>
    <property type="match status" value="1"/>
</dbReference>
<name>A0A939EGX7_9HYPH</name>
<evidence type="ECO:0000313" key="5">
    <source>
        <dbReference type="EMBL" id="MBN9672008.1"/>
    </source>
</evidence>
<dbReference type="Gene3D" id="1.20.120.530">
    <property type="entry name" value="GntR ligand-binding domain-like"/>
    <property type="match status" value="1"/>
</dbReference>
<dbReference type="GO" id="GO:0003700">
    <property type="term" value="F:DNA-binding transcription factor activity"/>
    <property type="evidence" value="ECO:0007669"/>
    <property type="project" value="InterPro"/>
</dbReference>
<dbReference type="GO" id="GO:0003677">
    <property type="term" value="F:DNA binding"/>
    <property type="evidence" value="ECO:0007669"/>
    <property type="project" value="UniProtKB-KW"/>
</dbReference>
<dbReference type="SUPFAM" id="SSF48008">
    <property type="entry name" value="GntR ligand-binding domain-like"/>
    <property type="match status" value="1"/>
</dbReference>
<evidence type="ECO:0000256" key="2">
    <source>
        <dbReference type="ARBA" id="ARBA00023125"/>
    </source>
</evidence>
<dbReference type="Pfam" id="PF07729">
    <property type="entry name" value="FCD"/>
    <property type="match status" value="1"/>
</dbReference>
<dbReference type="InterPro" id="IPR000524">
    <property type="entry name" value="Tscrpt_reg_HTH_GntR"/>
</dbReference>
<comment type="caution">
    <text evidence="5">The sequence shown here is derived from an EMBL/GenBank/DDBJ whole genome shotgun (WGS) entry which is preliminary data.</text>
</comment>
<keyword evidence="2" id="KW-0238">DNA-binding</keyword>
<organism evidence="5 6">
    <name type="scientific">Roseibium aggregatum</name>
    <dbReference type="NCBI Taxonomy" id="187304"/>
    <lineage>
        <taxon>Bacteria</taxon>
        <taxon>Pseudomonadati</taxon>
        <taxon>Pseudomonadota</taxon>
        <taxon>Alphaproteobacteria</taxon>
        <taxon>Hyphomicrobiales</taxon>
        <taxon>Stappiaceae</taxon>
        <taxon>Roseibium</taxon>
    </lineage>
</organism>
<accession>A0A939EGX7</accession>
<evidence type="ECO:0000313" key="6">
    <source>
        <dbReference type="Proteomes" id="UP000664096"/>
    </source>
</evidence>
<dbReference type="InterPro" id="IPR008920">
    <property type="entry name" value="TF_FadR/GntR_C"/>
</dbReference>
<dbReference type="PANTHER" id="PTHR43537">
    <property type="entry name" value="TRANSCRIPTIONAL REGULATOR, GNTR FAMILY"/>
    <property type="match status" value="1"/>
</dbReference>
<evidence type="ECO:0000256" key="1">
    <source>
        <dbReference type="ARBA" id="ARBA00023015"/>
    </source>
</evidence>
<gene>
    <name evidence="5" type="ORF">JF539_16780</name>
</gene>
<sequence length="235" mass="26613">MSETRVETLYARVKEMAVNFHLRPGERINEVSLARELNASRTPLREALNRLVTEQLLVFQAGKGFFCRALDAQSIFDLYEMRACLEVMSVQLACERASDEDIAKLKETEFVDGMLYAGRTIGDATAGDEAFHVAIARLSGNAELVRQLERINERTRFIRWVAMAEAVVRTKGEHEIIMQALEKKDVAKAADIMRGHVMRRMDQVVAAVREGYSNIYVSGPEEIFERKLVGEEVSQ</sequence>
<proteinExistence type="predicted"/>
<keyword evidence="1" id="KW-0805">Transcription regulation</keyword>
<dbReference type="Proteomes" id="UP000664096">
    <property type="component" value="Unassembled WGS sequence"/>
</dbReference>
<evidence type="ECO:0000259" key="4">
    <source>
        <dbReference type="PROSITE" id="PS50949"/>
    </source>
</evidence>
<dbReference type="Pfam" id="PF00392">
    <property type="entry name" value="GntR"/>
    <property type="match status" value="1"/>
</dbReference>
<dbReference type="SMART" id="SM00345">
    <property type="entry name" value="HTH_GNTR"/>
    <property type="match status" value="1"/>
</dbReference>
<dbReference type="SMART" id="SM00895">
    <property type="entry name" value="FCD"/>
    <property type="match status" value="1"/>
</dbReference>
<dbReference type="InterPro" id="IPR036390">
    <property type="entry name" value="WH_DNA-bd_sf"/>
</dbReference>
<dbReference type="Gene3D" id="1.10.10.10">
    <property type="entry name" value="Winged helix-like DNA-binding domain superfamily/Winged helix DNA-binding domain"/>
    <property type="match status" value="1"/>
</dbReference>